<comment type="subcellular location">
    <subcellularLocation>
        <location evidence="1">Cell membrane</location>
        <topology evidence="1">Multi-pass membrane protein</topology>
    </subcellularLocation>
</comment>
<feature type="transmembrane region" description="Helical" evidence="7">
    <location>
        <begin position="81"/>
        <end position="100"/>
    </location>
</feature>
<accession>A0A7W0DIW1</accession>
<evidence type="ECO:0000256" key="5">
    <source>
        <dbReference type="ARBA" id="ARBA00023136"/>
    </source>
</evidence>
<evidence type="ECO:0000256" key="2">
    <source>
        <dbReference type="ARBA" id="ARBA00022475"/>
    </source>
</evidence>
<keyword evidence="3 7" id="KW-0812">Transmembrane</keyword>
<dbReference type="EMBL" id="JACEHE010000004">
    <property type="protein sequence ID" value="MBA2945911.1"/>
    <property type="molecule type" value="Genomic_DNA"/>
</dbReference>
<evidence type="ECO:0000256" key="1">
    <source>
        <dbReference type="ARBA" id="ARBA00004651"/>
    </source>
</evidence>
<feature type="transmembrane region" description="Helical" evidence="7">
    <location>
        <begin position="368"/>
        <end position="394"/>
    </location>
</feature>
<comment type="similarity">
    <text evidence="6">Belongs to the YccS/YhfK family.</text>
</comment>
<reference evidence="9 10" key="1">
    <citation type="submission" date="2020-07" db="EMBL/GenBank/DDBJ databases">
        <title>Streptomyces isolated from Indian soil.</title>
        <authorList>
            <person name="Mandal S."/>
            <person name="Maiti P.K."/>
        </authorList>
    </citation>
    <scope>NUCLEOTIDE SEQUENCE [LARGE SCALE GENOMIC DNA]</scope>
    <source>
        <strain evidence="9 10">PSKA28</strain>
    </source>
</reference>
<evidence type="ECO:0000256" key="3">
    <source>
        <dbReference type="ARBA" id="ARBA00022692"/>
    </source>
</evidence>
<keyword evidence="4 7" id="KW-1133">Transmembrane helix</keyword>
<evidence type="ECO:0000256" key="6">
    <source>
        <dbReference type="ARBA" id="ARBA00043993"/>
    </source>
</evidence>
<keyword evidence="2" id="KW-1003">Cell membrane</keyword>
<feature type="transmembrane region" description="Helical" evidence="7">
    <location>
        <begin position="406"/>
        <end position="425"/>
    </location>
</feature>
<comment type="caution">
    <text evidence="9">The sequence shown here is derived from an EMBL/GenBank/DDBJ whole genome shotgun (WGS) entry which is preliminary data.</text>
</comment>
<feature type="transmembrane region" description="Helical" evidence="7">
    <location>
        <begin position="311"/>
        <end position="332"/>
    </location>
</feature>
<sequence>MSSAPPHQPRRVHRLPLAGVLRLGKAPDIWFKRAWSVAISAAIPILTLLALDRLDLAMYTMAGSFCALYAHNRPYAARARALFWVVVGMVAGLAVALVTASLTSSAVVLVTVGAVLAAAQKILCDATRLGPPGSVIFTFITSASLFAPQTLGQVPGHLALAAGAGVVSWLIGMAPALVRPHGPERRATADALNAAAAYVGTQGTAAGHERARSAGAAAIHAAWESLMATGERTAARRALELLVVRAEVALAAPTATDAVQLRAWARALRGSGAVPRPPVTIGAADELLGVDAEAAGAKPSLWRRIGPGSPLLPIALRCAIGCAVAGYASLALGVGRPYWAIVTAASLYQANVTLSWKRGVQRVVGNLVGVLLFAAIVPVAHLGQAALVVCFLVVSWVVEWLMGRNYWLGSAFVTPMALLITEFAQFQQTGELVVDRVVDTLVGALVGMAAAIAVTNRRAADQIERALTATDSAREHAERILADPHPAPGALETARRALAAAVVALRDAADAAAGEWWQRALPMEKVVLAEQAGHRTLAALVRRQGLHASEGART</sequence>
<feature type="transmembrane region" description="Helical" evidence="7">
    <location>
        <begin position="437"/>
        <end position="455"/>
    </location>
</feature>
<feature type="transmembrane region" description="Helical" evidence="7">
    <location>
        <begin position="34"/>
        <end position="51"/>
    </location>
</feature>
<dbReference type="RefSeq" id="WP_181656855.1">
    <property type="nucleotide sequence ID" value="NZ_JACEHE010000004.1"/>
</dbReference>
<dbReference type="InterPro" id="IPR049453">
    <property type="entry name" value="Memb_transporter_dom"/>
</dbReference>
<feature type="domain" description="Integral membrane bound transporter" evidence="8">
    <location>
        <begin position="325"/>
        <end position="449"/>
    </location>
</feature>
<keyword evidence="5 7" id="KW-0472">Membrane</keyword>
<name>A0A7W0DIW1_9ACTN</name>
<dbReference type="Pfam" id="PF13515">
    <property type="entry name" value="FUSC_2"/>
    <property type="match status" value="1"/>
</dbReference>
<dbReference type="AlphaFoldDB" id="A0A7W0DIW1"/>
<dbReference type="PANTHER" id="PTHR30509:SF9">
    <property type="entry name" value="MULTIDRUG RESISTANCE PROTEIN MDTO"/>
    <property type="match status" value="1"/>
</dbReference>
<dbReference type="PANTHER" id="PTHR30509">
    <property type="entry name" value="P-HYDROXYBENZOIC ACID EFFLUX PUMP SUBUNIT-RELATED"/>
    <property type="match status" value="1"/>
</dbReference>
<dbReference type="Proteomes" id="UP000545761">
    <property type="component" value="Unassembled WGS sequence"/>
</dbReference>
<evidence type="ECO:0000259" key="8">
    <source>
        <dbReference type="Pfam" id="PF13515"/>
    </source>
</evidence>
<protein>
    <submittedName>
        <fullName evidence="9">FUSC family protein</fullName>
    </submittedName>
</protein>
<gene>
    <name evidence="9" type="ORF">H1D24_08825</name>
</gene>
<evidence type="ECO:0000256" key="7">
    <source>
        <dbReference type="SAM" id="Phobius"/>
    </source>
</evidence>
<evidence type="ECO:0000256" key="4">
    <source>
        <dbReference type="ARBA" id="ARBA00022989"/>
    </source>
</evidence>
<dbReference type="GO" id="GO:0005886">
    <property type="term" value="C:plasma membrane"/>
    <property type="evidence" value="ECO:0007669"/>
    <property type="project" value="UniProtKB-SubCell"/>
</dbReference>
<evidence type="ECO:0000313" key="9">
    <source>
        <dbReference type="EMBL" id="MBA2945911.1"/>
    </source>
</evidence>
<feature type="transmembrane region" description="Helical" evidence="7">
    <location>
        <begin position="158"/>
        <end position="178"/>
    </location>
</feature>
<proteinExistence type="inferred from homology"/>
<evidence type="ECO:0000313" key="10">
    <source>
        <dbReference type="Proteomes" id="UP000545761"/>
    </source>
</evidence>
<organism evidence="9 10">
    <name type="scientific">Streptomyces himalayensis subsp. himalayensis</name>
    <dbReference type="NCBI Taxonomy" id="2756131"/>
    <lineage>
        <taxon>Bacteria</taxon>
        <taxon>Bacillati</taxon>
        <taxon>Actinomycetota</taxon>
        <taxon>Actinomycetes</taxon>
        <taxon>Kitasatosporales</taxon>
        <taxon>Streptomycetaceae</taxon>
        <taxon>Streptomyces</taxon>
        <taxon>Streptomyces himalayensis</taxon>
    </lineage>
</organism>